<feature type="compositionally biased region" description="Polar residues" evidence="1">
    <location>
        <begin position="116"/>
        <end position="130"/>
    </location>
</feature>
<dbReference type="EMBL" id="KQ964266">
    <property type="protein sequence ID" value="KXJ86649.1"/>
    <property type="molecule type" value="Genomic_DNA"/>
</dbReference>
<evidence type="ECO:0000256" key="1">
    <source>
        <dbReference type="SAM" id="MobiDB-lite"/>
    </source>
</evidence>
<feature type="non-terminal residue" evidence="2">
    <location>
        <position position="130"/>
    </location>
</feature>
<feature type="region of interest" description="Disordered" evidence="1">
    <location>
        <begin position="45"/>
        <end position="130"/>
    </location>
</feature>
<evidence type="ECO:0000313" key="3">
    <source>
        <dbReference type="Proteomes" id="UP000070501"/>
    </source>
</evidence>
<gene>
    <name evidence="2" type="ORF">Micbo1qcDRAFT_168116</name>
</gene>
<feature type="compositionally biased region" description="Basic and acidic residues" evidence="1">
    <location>
        <begin position="60"/>
        <end position="75"/>
    </location>
</feature>
<keyword evidence="3" id="KW-1185">Reference proteome</keyword>
<sequence length="130" mass="14708">MVSQQSFLQVIGPLSAYSARAHPATPDTHIHVDKRTQIQVWADNVERGLPDDDVDFWNPRTKEPDQDRQQSRAEDSTPSDNQWLKKTPLKRKRPDVMRDGSAGTADEPPTILRSVSDPTSLHQRTIPSSR</sequence>
<protein>
    <submittedName>
        <fullName evidence="2">Uncharacterized protein</fullName>
    </submittedName>
</protein>
<dbReference type="InParanoid" id="A0A136IPJ5"/>
<reference evidence="3" key="1">
    <citation type="submission" date="2016-02" db="EMBL/GenBank/DDBJ databases">
        <title>Draft genome sequence of Microdochium bolleyi, a fungal endophyte of beachgrass.</title>
        <authorList>
            <consortium name="DOE Joint Genome Institute"/>
            <person name="David A.S."/>
            <person name="May G."/>
            <person name="Haridas S."/>
            <person name="Lim J."/>
            <person name="Wang M."/>
            <person name="Labutti K."/>
            <person name="Lipzen A."/>
            <person name="Barry K."/>
            <person name="Grigoriev I.V."/>
        </authorList>
    </citation>
    <scope>NUCLEOTIDE SEQUENCE [LARGE SCALE GENOMIC DNA]</scope>
    <source>
        <strain evidence="3">J235TASD1</strain>
    </source>
</reference>
<organism evidence="2 3">
    <name type="scientific">Microdochium bolleyi</name>
    <dbReference type="NCBI Taxonomy" id="196109"/>
    <lineage>
        <taxon>Eukaryota</taxon>
        <taxon>Fungi</taxon>
        <taxon>Dikarya</taxon>
        <taxon>Ascomycota</taxon>
        <taxon>Pezizomycotina</taxon>
        <taxon>Sordariomycetes</taxon>
        <taxon>Xylariomycetidae</taxon>
        <taxon>Xylariales</taxon>
        <taxon>Microdochiaceae</taxon>
        <taxon>Microdochium</taxon>
    </lineage>
</organism>
<dbReference type="Proteomes" id="UP000070501">
    <property type="component" value="Unassembled WGS sequence"/>
</dbReference>
<dbReference type="AlphaFoldDB" id="A0A136IPJ5"/>
<name>A0A136IPJ5_9PEZI</name>
<evidence type="ECO:0000313" key="2">
    <source>
        <dbReference type="EMBL" id="KXJ86649.1"/>
    </source>
</evidence>
<accession>A0A136IPJ5</accession>
<proteinExistence type="predicted"/>